<dbReference type="Proteomes" id="UP000199205">
    <property type="component" value="Unassembled WGS sequence"/>
</dbReference>
<dbReference type="AlphaFoldDB" id="A0A1C3VRY3"/>
<reference evidence="2 3" key="1">
    <citation type="submission" date="2016-08" db="EMBL/GenBank/DDBJ databases">
        <authorList>
            <person name="Seilhamer J.J."/>
        </authorList>
    </citation>
    <scope>NUCLEOTIDE SEQUENCE [LARGE SCALE GENOMIC DNA]</scope>
    <source>
        <strain evidence="2 3">P1-7</strain>
    </source>
</reference>
<organism evidence="2 3">
    <name type="scientific">Rhizobium lusitanum</name>
    <dbReference type="NCBI Taxonomy" id="293958"/>
    <lineage>
        <taxon>Bacteria</taxon>
        <taxon>Pseudomonadati</taxon>
        <taxon>Pseudomonadota</taxon>
        <taxon>Alphaproteobacteria</taxon>
        <taxon>Hyphomicrobiales</taxon>
        <taxon>Rhizobiaceae</taxon>
        <taxon>Rhizobium/Agrobacterium group</taxon>
        <taxon>Rhizobium</taxon>
    </lineage>
</organism>
<feature type="region of interest" description="Disordered" evidence="1">
    <location>
        <begin position="1"/>
        <end position="24"/>
    </location>
</feature>
<evidence type="ECO:0000313" key="2">
    <source>
        <dbReference type="EMBL" id="SCB30532.1"/>
    </source>
</evidence>
<accession>A0A1C3VRY3</accession>
<evidence type="ECO:0000313" key="3">
    <source>
        <dbReference type="Proteomes" id="UP000199205"/>
    </source>
</evidence>
<gene>
    <name evidence="2" type="ORF">GA0061101_106121</name>
</gene>
<proteinExistence type="predicted"/>
<evidence type="ECO:0000256" key="1">
    <source>
        <dbReference type="SAM" id="MobiDB-lite"/>
    </source>
</evidence>
<sequence length="302" mass="33001">MQHVMDIAQNGNKPARIPSENSPDKTAGLWLDERIAKSKFGVVSEVIDLTPAMARVMLARNPGNRKLSSIIVENYARDMANGAWAFNGEPIIISNDGKLNDGQHRCEAVLASNTAIRVVLIIGPDRESRLTVDQGKTRMTGDYLGMNGHVDSVALAAAAKFVWQHVNHSFITQTQAFRPTKMEVLSFVEDHPSVAESLAAIPSKGSDAVGGRAILAFAHWTFTRVSGKPEAVSMFMDALIKGSNLVPRSPILYARNRLMSERGRLKPNEKAELIIRAWNASRRGDKVSNLPIKGGALPTVER</sequence>
<name>A0A1C3VRY3_9HYPH</name>
<protein>
    <submittedName>
        <fullName evidence="2">Uncharacterized protein</fullName>
    </submittedName>
</protein>
<dbReference type="EMBL" id="FMAF01000006">
    <property type="protein sequence ID" value="SCB30532.1"/>
    <property type="molecule type" value="Genomic_DNA"/>
</dbReference>